<name>A0A1R0GSB3_9FUNG</name>
<sequence>MKISAIYVSFMLGLTVLGQNNFGANQSQPDINSLPRCSSVYTRRDIKTFSDGEMSNLSRLLGIMRDNGWFTWFARVHTENFNTIHGRSMFMPFHRIFIHDFERIMRTYDSNFALPYYNSPQDFSNPSGSSLFSSRMFGGNGSGPNRCLADGIQGGWMINYPSNQCLNRAFNAGNSIQPWYNPPYIESLVQRSRSFDEFRSELEYSQHGSVHTGIGGTMEAMESPNDFFFFLHHSYIDLVWWRFQTANPANMMSYNGGSSINDRIINYNIPVSDVMQLGYGPMCYQYDSSQLRKSGKLIDNKVEAGLRNLNPTIVSKYFPLFAQSESTVSKNMLSNSSGTSTNGTILKMAYPNEPDPMWIKMHGYNMETAIKVRNNAISMIDDLHAAGFSNPY</sequence>
<dbReference type="PANTHER" id="PTHR11474:SF126">
    <property type="entry name" value="TYROSINASE-LIKE PROTEIN TYR-1-RELATED"/>
    <property type="match status" value="1"/>
</dbReference>
<dbReference type="OrthoDB" id="6132182at2759"/>
<dbReference type="InterPro" id="IPR050316">
    <property type="entry name" value="Tyrosinase/Hemocyanin"/>
</dbReference>
<dbReference type="InterPro" id="IPR002227">
    <property type="entry name" value="Tyrosinase_Cu-bd"/>
</dbReference>
<evidence type="ECO:0000313" key="5">
    <source>
        <dbReference type="EMBL" id="OLY79766.1"/>
    </source>
</evidence>
<feature type="signal peptide" evidence="3">
    <location>
        <begin position="1"/>
        <end position="18"/>
    </location>
</feature>
<evidence type="ECO:0000256" key="1">
    <source>
        <dbReference type="ARBA" id="ARBA00022723"/>
    </source>
</evidence>
<dbReference type="EMBL" id="LSSL01004110">
    <property type="protein sequence ID" value="OLY79766.1"/>
    <property type="molecule type" value="Genomic_DNA"/>
</dbReference>
<dbReference type="GO" id="GO:0046872">
    <property type="term" value="F:metal ion binding"/>
    <property type="evidence" value="ECO:0007669"/>
    <property type="project" value="UniProtKB-KW"/>
</dbReference>
<dbReference type="STRING" id="133383.A0A1R0GSB3"/>
<evidence type="ECO:0000313" key="6">
    <source>
        <dbReference type="Proteomes" id="UP000187455"/>
    </source>
</evidence>
<dbReference type="GO" id="GO:0016491">
    <property type="term" value="F:oxidoreductase activity"/>
    <property type="evidence" value="ECO:0007669"/>
    <property type="project" value="InterPro"/>
</dbReference>
<dbReference type="Gene3D" id="1.10.1280.10">
    <property type="entry name" value="Di-copper center containing domain from catechol oxidase"/>
    <property type="match status" value="1"/>
</dbReference>
<keyword evidence="3" id="KW-0732">Signal</keyword>
<dbReference type="PRINTS" id="PR00092">
    <property type="entry name" value="TYROSINASE"/>
</dbReference>
<evidence type="ECO:0000259" key="4">
    <source>
        <dbReference type="Pfam" id="PF00264"/>
    </source>
</evidence>
<dbReference type="SUPFAM" id="SSF48056">
    <property type="entry name" value="Di-copper centre-containing domain"/>
    <property type="match status" value="1"/>
</dbReference>
<feature type="chain" id="PRO_5012503321" evidence="3">
    <location>
        <begin position="19"/>
        <end position="392"/>
    </location>
</feature>
<reference evidence="5 6" key="1">
    <citation type="journal article" date="2016" name="Mol. Biol. Evol.">
        <title>Genome-Wide Survey of Gut Fungi (Harpellales) Reveals the First Horizontally Transferred Ubiquitin Gene from a Mosquito Host.</title>
        <authorList>
            <person name="Wang Y."/>
            <person name="White M.M."/>
            <person name="Kvist S."/>
            <person name="Moncalvo J.M."/>
        </authorList>
    </citation>
    <scope>NUCLEOTIDE SEQUENCE [LARGE SCALE GENOMIC DNA]</scope>
    <source>
        <strain evidence="5 6">ALG-7-W6</strain>
    </source>
</reference>
<evidence type="ECO:0000256" key="2">
    <source>
        <dbReference type="ARBA" id="ARBA00023008"/>
    </source>
</evidence>
<keyword evidence="6" id="KW-1185">Reference proteome</keyword>
<evidence type="ECO:0000256" key="3">
    <source>
        <dbReference type="SAM" id="SignalP"/>
    </source>
</evidence>
<accession>A0A1R0GSB3</accession>
<proteinExistence type="predicted"/>
<gene>
    <name evidence="5" type="ORF">AYI68_g6153</name>
</gene>
<organism evidence="5 6">
    <name type="scientific">Smittium mucronatum</name>
    <dbReference type="NCBI Taxonomy" id="133383"/>
    <lineage>
        <taxon>Eukaryota</taxon>
        <taxon>Fungi</taxon>
        <taxon>Fungi incertae sedis</taxon>
        <taxon>Zoopagomycota</taxon>
        <taxon>Kickxellomycotina</taxon>
        <taxon>Harpellomycetes</taxon>
        <taxon>Harpellales</taxon>
        <taxon>Legeriomycetaceae</taxon>
        <taxon>Smittium</taxon>
    </lineage>
</organism>
<dbReference type="Proteomes" id="UP000187455">
    <property type="component" value="Unassembled WGS sequence"/>
</dbReference>
<dbReference type="PANTHER" id="PTHR11474">
    <property type="entry name" value="TYROSINASE FAMILY MEMBER"/>
    <property type="match status" value="1"/>
</dbReference>
<keyword evidence="2" id="KW-0186">Copper</keyword>
<feature type="domain" description="Tyrosinase copper-binding" evidence="4">
    <location>
        <begin position="71"/>
        <end position="245"/>
    </location>
</feature>
<keyword evidence="1" id="KW-0479">Metal-binding</keyword>
<dbReference type="Pfam" id="PF00264">
    <property type="entry name" value="Tyrosinase"/>
    <property type="match status" value="1"/>
</dbReference>
<comment type="caution">
    <text evidence="5">The sequence shown here is derived from an EMBL/GenBank/DDBJ whole genome shotgun (WGS) entry which is preliminary data.</text>
</comment>
<dbReference type="AlphaFoldDB" id="A0A1R0GSB3"/>
<dbReference type="InterPro" id="IPR008922">
    <property type="entry name" value="Di-copper_centre_dom_sf"/>
</dbReference>
<protein>
    <submittedName>
        <fullName evidence="5">Tyrosinase</fullName>
    </submittedName>
</protein>